<sequence>MKFTSTSLLLLVLAINMPSIQGFLEANYTHFKCKCIQETSAFVPLQQIQQLQIFPAGSGCPNVEIVIWKKNRTTVCLKYGSKFFQRILKMSRRINQSEE</sequence>
<evidence type="ECO:0000313" key="8">
    <source>
        <dbReference type="Proteomes" id="UP000504623"/>
    </source>
</evidence>
<comment type="subcellular location">
    <subcellularLocation>
        <location evidence="1">Secreted</location>
    </subcellularLocation>
</comment>
<organism evidence="8 9">
    <name type="scientific">Chrysochloris asiatica</name>
    <name type="common">Cape golden mole</name>
    <dbReference type="NCBI Taxonomy" id="185453"/>
    <lineage>
        <taxon>Eukaryota</taxon>
        <taxon>Metazoa</taxon>
        <taxon>Chordata</taxon>
        <taxon>Craniata</taxon>
        <taxon>Vertebrata</taxon>
        <taxon>Euteleostomi</taxon>
        <taxon>Mammalia</taxon>
        <taxon>Eutheria</taxon>
        <taxon>Afrotheria</taxon>
        <taxon>Chrysochloridae</taxon>
        <taxon>Chrysochlorinae</taxon>
        <taxon>Chrysochloris</taxon>
    </lineage>
</organism>
<keyword evidence="5" id="KW-1015">Disulfide bond</keyword>
<evidence type="ECO:0000259" key="7">
    <source>
        <dbReference type="SMART" id="SM00199"/>
    </source>
</evidence>
<dbReference type="GeneID" id="102811310"/>
<feature type="chain" id="PRO_5039087020" evidence="6">
    <location>
        <begin position="23"/>
        <end position="99"/>
    </location>
</feature>
<dbReference type="SUPFAM" id="SSF54117">
    <property type="entry name" value="Interleukin 8-like chemokines"/>
    <property type="match status" value="1"/>
</dbReference>
<feature type="domain" description="Chemokine interleukin-8-like" evidence="7">
    <location>
        <begin position="30"/>
        <end position="91"/>
    </location>
</feature>
<dbReference type="SMART" id="SM00199">
    <property type="entry name" value="SCY"/>
    <property type="match status" value="1"/>
</dbReference>
<evidence type="ECO:0000256" key="4">
    <source>
        <dbReference type="ARBA" id="ARBA00022525"/>
    </source>
</evidence>
<keyword evidence="4" id="KW-0964">Secreted</keyword>
<feature type="signal peptide" evidence="6">
    <location>
        <begin position="1"/>
        <end position="22"/>
    </location>
</feature>
<dbReference type="GO" id="GO:0005615">
    <property type="term" value="C:extracellular space"/>
    <property type="evidence" value="ECO:0007669"/>
    <property type="project" value="UniProtKB-KW"/>
</dbReference>
<dbReference type="GO" id="GO:0008009">
    <property type="term" value="F:chemokine activity"/>
    <property type="evidence" value="ECO:0007669"/>
    <property type="project" value="InterPro"/>
</dbReference>
<dbReference type="PRINTS" id="PR00437">
    <property type="entry name" value="SMALLCYTKCXC"/>
</dbReference>
<accession>A0A9B0U5G4</accession>
<evidence type="ECO:0000256" key="5">
    <source>
        <dbReference type="ARBA" id="ARBA00023157"/>
    </source>
</evidence>
<comment type="similarity">
    <text evidence="2">Belongs to the intercrine alpha (chemokine CxC) family.</text>
</comment>
<keyword evidence="3" id="KW-0202">Cytokine</keyword>
<dbReference type="InterPro" id="IPR001089">
    <property type="entry name" value="Chemokine_CXC"/>
</dbReference>
<evidence type="ECO:0000313" key="9">
    <source>
        <dbReference type="RefSeq" id="XP_006872965.1"/>
    </source>
</evidence>
<dbReference type="OrthoDB" id="9937393at2759"/>
<reference evidence="9" key="1">
    <citation type="submission" date="2025-08" db="UniProtKB">
        <authorList>
            <consortium name="RefSeq"/>
        </authorList>
    </citation>
    <scope>IDENTIFICATION</scope>
    <source>
        <tissue evidence="9">Spleen</tissue>
    </source>
</reference>
<dbReference type="Proteomes" id="UP000504623">
    <property type="component" value="Unplaced"/>
</dbReference>
<evidence type="ECO:0000256" key="2">
    <source>
        <dbReference type="ARBA" id="ARBA00010665"/>
    </source>
</evidence>
<evidence type="ECO:0000256" key="3">
    <source>
        <dbReference type="ARBA" id="ARBA00022514"/>
    </source>
</evidence>
<keyword evidence="8" id="KW-1185">Reference proteome</keyword>
<dbReference type="RefSeq" id="XP_006872965.1">
    <property type="nucleotide sequence ID" value="XM_006872903.1"/>
</dbReference>
<protein>
    <submittedName>
        <fullName evidence="9">C-X-C motif chemokine 13-like</fullName>
    </submittedName>
</protein>
<dbReference type="InterPro" id="IPR039809">
    <property type="entry name" value="Chemokine_b/g/d"/>
</dbReference>
<dbReference type="Pfam" id="PF00048">
    <property type="entry name" value="IL8"/>
    <property type="match status" value="1"/>
</dbReference>
<dbReference type="PANTHER" id="PTHR12015">
    <property type="entry name" value="SMALL INDUCIBLE CYTOKINE A"/>
    <property type="match status" value="1"/>
</dbReference>
<dbReference type="Gene3D" id="2.40.50.40">
    <property type="match status" value="1"/>
</dbReference>
<dbReference type="PANTHER" id="PTHR12015:SF204">
    <property type="entry name" value="C-X-C MOTIF CHEMOKINE 13"/>
    <property type="match status" value="1"/>
</dbReference>
<keyword evidence="6" id="KW-0732">Signal</keyword>
<dbReference type="FunFam" id="2.40.50.40:FF:000004">
    <property type="entry name" value="C-X-C motif chemokine"/>
    <property type="match status" value="1"/>
</dbReference>
<dbReference type="AlphaFoldDB" id="A0A9B0U5G4"/>
<evidence type="ECO:0000256" key="6">
    <source>
        <dbReference type="SAM" id="SignalP"/>
    </source>
</evidence>
<gene>
    <name evidence="9" type="primary">LOC102811310</name>
</gene>
<evidence type="ECO:0000256" key="1">
    <source>
        <dbReference type="ARBA" id="ARBA00004613"/>
    </source>
</evidence>
<name>A0A9B0U5G4_CHRAS</name>
<dbReference type="InterPro" id="IPR001811">
    <property type="entry name" value="Chemokine_IL8-like_dom"/>
</dbReference>
<dbReference type="GO" id="GO:0006955">
    <property type="term" value="P:immune response"/>
    <property type="evidence" value="ECO:0007669"/>
    <property type="project" value="InterPro"/>
</dbReference>
<dbReference type="InterPro" id="IPR036048">
    <property type="entry name" value="Interleukin_8-like_sf"/>
</dbReference>
<proteinExistence type="inferred from homology"/>